<proteinExistence type="predicted"/>
<dbReference type="InterPro" id="IPR012677">
    <property type="entry name" value="Nucleotide-bd_a/b_plait_sf"/>
</dbReference>
<dbReference type="InterPro" id="IPR050374">
    <property type="entry name" value="RRT5_SRSF_SR"/>
</dbReference>
<keyword evidence="1 2" id="KW-0694">RNA-binding</keyword>
<dbReference type="Pfam" id="PF00076">
    <property type="entry name" value="RRM_1"/>
    <property type="match status" value="3"/>
</dbReference>
<gene>
    <name evidence="5" type="ORF">CVLEPA_LOCUS23313</name>
</gene>
<feature type="compositionally biased region" description="Basic and acidic residues" evidence="3">
    <location>
        <begin position="49"/>
        <end position="65"/>
    </location>
</feature>
<dbReference type="EMBL" id="CAWYQH010000119">
    <property type="protein sequence ID" value="CAK8690733.1"/>
    <property type="molecule type" value="Genomic_DNA"/>
</dbReference>
<dbReference type="Proteomes" id="UP001642483">
    <property type="component" value="Unassembled WGS sequence"/>
</dbReference>
<reference evidence="5 6" key="1">
    <citation type="submission" date="2024-02" db="EMBL/GenBank/DDBJ databases">
        <authorList>
            <person name="Daric V."/>
            <person name="Darras S."/>
        </authorList>
    </citation>
    <scope>NUCLEOTIDE SEQUENCE [LARGE SCALE GENOMIC DNA]</scope>
</reference>
<feature type="domain" description="RRM" evidence="4">
    <location>
        <begin position="523"/>
        <end position="592"/>
    </location>
</feature>
<accession>A0ABP0GH34</accession>
<dbReference type="PROSITE" id="PS50102">
    <property type="entry name" value="RRM"/>
    <property type="match status" value="3"/>
</dbReference>
<evidence type="ECO:0000256" key="3">
    <source>
        <dbReference type="SAM" id="MobiDB-lite"/>
    </source>
</evidence>
<evidence type="ECO:0000256" key="2">
    <source>
        <dbReference type="PROSITE-ProRule" id="PRU00176"/>
    </source>
</evidence>
<dbReference type="Gene3D" id="3.30.70.330">
    <property type="match status" value="3"/>
</dbReference>
<dbReference type="SUPFAM" id="SSF54928">
    <property type="entry name" value="RNA-binding domain, RBD"/>
    <property type="match status" value="3"/>
</dbReference>
<keyword evidence="6" id="KW-1185">Reference proteome</keyword>
<name>A0ABP0GH34_CLALP</name>
<feature type="domain" description="RRM" evidence="4">
    <location>
        <begin position="251"/>
        <end position="328"/>
    </location>
</feature>
<feature type="region of interest" description="Disordered" evidence="3">
    <location>
        <begin position="23"/>
        <end position="87"/>
    </location>
</feature>
<evidence type="ECO:0000259" key="4">
    <source>
        <dbReference type="PROSITE" id="PS50102"/>
    </source>
</evidence>
<dbReference type="InterPro" id="IPR000504">
    <property type="entry name" value="RRM_dom"/>
</dbReference>
<evidence type="ECO:0000313" key="6">
    <source>
        <dbReference type="Proteomes" id="UP001642483"/>
    </source>
</evidence>
<dbReference type="SMART" id="SM00360">
    <property type="entry name" value="RRM"/>
    <property type="match status" value="3"/>
</dbReference>
<protein>
    <recommendedName>
        <fullName evidence="4">RRM domain-containing protein</fullName>
    </recommendedName>
</protein>
<feature type="domain" description="RRM" evidence="4">
    <location>
        <begin position="89"/>
        <end position="167"/>
    </location>
</feature>
<dbReference type="PANTHER" id="PTHR23003:SF3">
    <property type="entry name" value="FI21236P1-RELATED"/>
    <property type="match status" value="1"/>
</dbReference>
<comment type="caution">
    <text evidence="5">The sequence shown here is derived from an EMBL/GenBank/DDBJ whole genome shotgun (WGS) entry which is preliminary data.</text>
</comment>
<dbReference type="InterPro" id="IPR035979">
    <property type="entry name" value="RBD_domain_sf"/>
</dbReference>
<dbReference type="PANTHER" id="PTHR23003">
    <property type="entry name" value="RNA RECOGNITION MOTIF RRM DOMAIN CONTAINING PROTEIN"/>
    <property type="match status" value="1"/>
</dbReference>
<sequence>MDNLDKKAFFIERGPKTCLTAEEKTHSKEWLKGMALRGNGKSPTHSKSPHRDRVDRPSLKRERPSPYHRGGKGGFGPRPSGSNKPPPYNRVFVNNIAYEEKWQSLKDSFRNKVGEVTYVELFTDDHGKSRGYGVVEFKNRELCEKAVKIMNRFEINNRKLVVKEDYNGELLRKMLLRDGHPAALQLGAPPMPGLPPPMPGRGPLPPIAPPLAGMGLGRGNVAPPLFPNNSNDTMGLNRLSDRSQPTGPIGKTVFVANLDYKVTYSKLKEVFQLAGRVVKVDLMLDKDNKSRGMATVTFEDPLEAAQAISMLNNQKLYDRTMIVKMDKDNNRGQNRAAELPSGLGGIGPSLQSFRPQRELGGIAGLGDGLGNNSLGMLSSNALGLGGSRGLSDMNKSNSTNPLAAGLTALTQQASRLSETLQSNPGGLGLSGLGGLSDLARLGLVAGGRDSIDQRLLEERARLISTVRSPFSDRERIEMDIARVDNRIRDIDRSMAETERGRNVGQPSLPPMPPPMQRDRVPGSTVFVRNLPYSLTWQTLRDKFSRCGRVMFATIKTENGKSRGFGNVRFETAEQAQAAVRHFHGMDMEGRKIDEILVANPLTSDRFQPTDPIAGLQGDILKAKGSVSTRWPGGKG</sequence>
<organism evidence="5 6">
    <name type="scientific">Clavelina lepadiformis</name>
    <name type="common">Light-bulb sea squirt</name>
    <name type="synonym">Ascidia lepadiformis</name>
    <dbReference type="NCBI Taxonomy" id="159417"/>
    <lineage>
        <taxon>Eukaryota</taxon>
        <taxon>Metazoa</taxon>
        <taxon>Chordata</taxon>
        <taxon>Tunicata</taxon>
        <taxon>Ascidiacea</taxon>
        <taxon>Aplousobranchia</taxon>
        <taxon>Clavelinidae</taxon>
        <taxon>Clavelina</taxon>
    </lineage>
</organism>
<evidence type="ECO:0000313" key="5">
    <source>
        <dbReference type="EMBL" id="CAK8690733.1"/>
    </source>
</evidence>
<evidence type="ECO:0000256" key="1">
    <source>
        <dbReference type="ARBA" id="ARBA00022884"/>
    </source>
</evidence>